<dbReference type="EC" id="2.7.-.-" evidence="4"/>
<evidence type="ECO:0000256" key="2">
    <source>
        <dbReference type="ARBA" id="ARBA00022679"/>
    </source>
</evidence>
<protein>
    <recommendedName>
        <fullName evidence="4">Kinase</fullName>
        <ecNumber evidence="4">2.7.-.-</ecNumber>
    </recommendedName>
</protein>
<dbReference type="SUPFAM" id="SSF56104">
    <property type="entry name" value="SAICAR synthase-like"/>
    <property type="match status" value="1"/>
</dbReference>
<evidence type="ECO:0000313" key="6">
    <source>
        <dbReference type="Proteomes" id="UP000515908"/>
    </source>
</evidence>
<dbReference type="VEuPathDB" id="TriTrypDB:ADEAN_000784400"/>
<name>A0A7G2CLM8_9TRYP</name>
<dbReference type="PANTHER" id="PTHR12400:SF104">
    <property type="entry name" value="KINASE"/>
    <property type="match status" value="1"/>
</dbReference>
<dbReference type="OrthoDB" id="2573163at2759"/>
<dbReference type="GO" id="GO:0005634">
    <property type="term" value="C:nucleus"/>
    <property type="evidence" value="ECO:0007669"/>
    <property type="project" value="TreeGrafter"/>
</dbReference>
<organism evidence="5 6">
    <name type="scientific">Angomonas deanei</name>
    <dbReference type="NCBI Taxonomy" id="59799"/>
    <lineage>
        <taxon>Eukaryota</taxon>
        <taxon>Discoba</taxon>
        <taxon>Euglenozoa</taxon>
        <taxon>Kinetoplastea</taxon>
        <taxon>Metakinetoplastina</taxon>
        <taxon>Trypanosomatida</taxon>
        <taxon>Trypanosomatidae</taxon>
        <taxon>Strigomonadinae</taxon>
        <taxon>Angomonas</taxon>
    </lineage>
</organism>
<dbReference type="InterPro" id="IPR038286">
    <property type="entry name" value="IPK_sf"/>
</dbReference>
<keyword evidence="6" id="KW-1185">Reference proteome</keyword>
<dbReference type="GO" id="GO:0032958">
    <property type="term" value="P:inositol phosphate biosynthetic process"/>
    <property type="evidence" value="ECO:0007669"/>
    <property type="project" value="InterPro"/>
</dbReference>
<sequence>MTLEELRRVAGRAVADTDPLHRYPHDADNEGEEIPIQLIVLEDVCHGFSYPCVMDMKIGSRQYGLNASERKKKSKNFKARTTCSWEYGIRLAGLRRWDEGQQAFTTKSKLQCRSLTLNEIKDEMTLFFKESRQLELIFVRQLQRLREAFQRQTVYRFYTSSLLFVFDAAAPVQTARIVMVDFAYTYERKELIEANDEDAQYDYDINYIKAIDTLLSLLS</sequence>
<dbReference type="Gene3D" id="3.30.470.160">
    <property type="entry name" value="Inositol polyphosphate kinase"/>
    <property type="match status" value="1"/>
</dbReference>
<dbReference type="InterPro" id="IPR005522">
    <property type="entry name" value="IPK"/>
</dbReference>
<dbReference type="AlphaFoldDB" id="A0A7G2CLM8"/>
<dbReference type="EMBL" id="LR877161">
    <property type="protein sequence ID" value="CAD2220329.1"/>
    <property type="molecule type" value="Genomic_DNA"/>
</dbReference>
<dbReference type="GO" id="GO:0000828">
    <property type="term" value="F:inositol hexakisphosphate kinase activity"/>
    <property type="evidence" value="ECO:0007669"/>
    <property type="project" value="TreeGrafter"/>
</dbReference>
<reference evidence="5 6" key="1">
    <citation type="submission" date="2020-08" db="EMBL/GenBank/DDBJ databases">
        <authorList>
            <person name="Newling K."/>
            <person name="Davey J."/>
            <person name="Forrester S."/>
        </authorList>
    </citation>
    <scope>NUCLEOTIDE SEQUENCE [LARGE SCALE GENOMIC DNA]</scope>
    <source>
        <strain evidence="6">Crithidia deanei Carvalho (ATCC PRA-265)</strain>
    </source>
</reference>
<evidence type="ECO:0000256" key="3">
    <source>
        <dbReference type="ARBA" id="ARBA00022777"/>
    </source>
</evidence>
<dbReference type="GO" id="GO:0005737">
    <property type="term" value="C:cytoplasm"/>
    <property type="evidence" value="ECO:0007669"/>
    <property type="project" value="TreeGrafter"/>
</dbReference>
<proteinExistence type="inferred from homology"/>
<evidence type="ECO:0000313" key="5">
    <source>
        <dbReference type="EMBL" id="CAD2220329.1"/>
    </source>
</evidence>
<keyword evidence="2 4" id="KW-0808">Transferase</keyword>
<dbReference type="Pfam" id="PF03770">
    <property type="entry name" value="IPK"/>
    <property type="match status" value="1"/>
</dbReference>
<keyword evidence="3 4" id="KW-0418">Kinase</keyword>
<evidence type="ECO:0000256" key="4">
    <source>
        <dbReference type="RuleBase" id="RU363090"/>
    </source>
</evidence>
<dbReference type="PANTHER" id="PTHR12400">
    <property type="entry name" value="INOSITOL POLYPHOSPHATE KINASE"/>
    <property type="match status" value="1"/>
</dbReference>
<gene>
    <name evidence="5" type="ORF">ADEAN_000784400</name>
</gene>
<dbReference type="GO" id="GO:0046854">
    <property type="term" value="P:phosphatidylinositol phosphate biosynthetic process"/>
    <property type="evidence" value="ECO:0007669"/>
    <property type="project" value="TreeGrafter"/>
</dbReference>
<dbReference type="Proteomes" id="UP000515908">
    <property type="component" value="Chromosome 17"/>
</dbReference>
<evidence type="ECO:0000256" key="1">
    <source>
        <dbReference type="ARBA" id="ARBA00007374"/>
    </source>
</evidence>
<accession>A0A7G2CLM8</accession>
<comment type="similarity">
    <text evidence="1 4">Belongs to the inositol phosphokinase (IPK) family.</text>
</comment>